<protein>
    <recommendedName>
        <fullName evidence="7">Geranylgeranylglycerol-phosphate geranylgeranyltransferase</fullName>
    </recommendedName>
</protein>
<dbReference type="AlphaFoldDB" id="A0A0F9JXW0"/>
<evidence type="ECO:0008006" key="7">
    <source>
        <dbReference type="Google" id="ProtNLM"/>
    </source>
</evidence>
<feature type="transmembrane region" description="Helical" evidence="5">
    <location>
        <begin position="162"/>
        <end position="179"/>
    </location>
</feature>
<evidence type="ECO:0000256" key="2">
    <source>
        <dbReference type="ARBA" id="ARBA00022692"/>
    </source>
</evidence>
<dbReference type="GO" id="GO:0016020">
    <property type="term" value="C:membrane"/>
    <property type="evidence" value="ECO:0007669"/>
    <property type="project" value="UniProtKB-SubCell"/>
</dbReference>
<dbReference type="Pfam" id="PF01040">
    <property type="entry name" value="UbiA"/>
    <property type="match status" value="1"/>
</dbReference>
<dbReference type="InterPro" id="IPR000537">
    <property type="entry name" value="UbiA_prenyltransferase"/>
</dbReference>
<name>A0A0F9JXW0_9ZZZZ</name>
<feature type="transmembrane region" description="Helical" evidence="5">
    <location>
        <begin position="138"/>
        <end position="156"/>
    </location>
</feature>
<dbReference type="Gene3D" id="1.10.357.140">
    <property type="entry name" value="UbiA prenyltransferase"/>
    <property type="match status" value="1"/>
</dbReference>
<keyword evidence="3 5" id="KW-1133">Transmembrane helix</keyword>
<accession>A0A0F9JXW0</accession>
<dbReference type="PANTHER" id="PTHR42723:SF1">
    <property type="entry name" value="CHLOROPHYLL SYNTHASE, CHLOROPLASTIC"/>
    <property type="match status" value="1"/>
</dbReference>
<evidence type="ECO:0000256" key="4">
    <source>
        <dbReference type="ARBA" id="ARBA00023136"/>
    </source>
</evidence>
<dbReference type="GO" id="GO:0016765">
    <property type="term" value="F:transferase activity, transferring alkyl or aryl (other than methyl) groups"/>
    <property type="evidence" value="ECO:0007669"/>
    <property type="project" value="InterPro"/>
</dbReference>
<dbReference type="EMBL" id="LAZR01009109">
    <property type="protein sequence ID" value="KKM74644.1"/>
    <property type="molecule type" value="Genomic_DNA"/>
</dbReference>
<gene>
    <name evidence="6" type="ORF">LCGC14_1398310</name>
</gene>
<organism evidence="6">
    <name type="scientific">marine sediment metagenome</name>
    <dbReference type="NCBI Taxonomy" id="412755"/>
    <lineage>
        <taxon>unclassified sequences</taxon>
        <taxon>metagenomes</taxon>
        <taxon>ecological metagenomes</taxon>
    </lineage>
</organism>
<dbReference type="InterPro" id="IPR044878">
    <property type="entry name" value="UbiA_sf"/>
</dbReference>
<dbReference type="CDD" id="cd13961">
    <property type="entry name" value="PT_UbiA_DGGGPS"/>
    <property type="match status" value="1"/>
</dbReference>
<sequence length="289" mass="32374">MKFKDTIEILRPINCLMGSLTVIIGLLNTRLGVSFDILLIYILLGVLTYFFLAGSGMIINDIYDLEIDKINRPERVLPSGRMTINQAKILFILTYGIGVLLAILHSLIFNLGFINIILAIFFGFIGWIYAAWGKKQGFIGNIIVGVSFSIGLIYGAILNKIIPPYIIFFFLTSFFLLMSREIIKGCEDIEGDKEEGVKTLAIKLGIKKATYFSIIFEILGIIFFILPLFTNIINPLLFMFSMFFGIAVVLVALIKSFDRNLERKNFKIISLLLKIGALLGSIAFLLASI</sequence>
<keyword evidence="4 5" id="KW-0472">Membrane</keyword>
<evidence type="ECO:0000256" key="3">
    <source>
        <dbReference type="ARBA" id="ARBA00022989"/>
    </source>
</evidence>
<evidence type="ECO:0000313" key="6">
    <source>
        <dbReference type="EMBL" id="KKM74644.1"/>
    </source>
</evidence>
<comment type="subcellular location">
    <subcellularLocation>
        <location evidence="1">Membrane</location>
        <topology evidence="1">Multi-pass membrane protein</topology>
    </subcellularLocation>
</comment>
<dbReference type="PANTHER" id="PTHR42723">
    <property type="entry name" value="CHLOROPHYLL SYNTHASE"/>
    <property type="match status" value="1"/>
</dbReference>
<keyword evidence="2 5" id="KW-0812">Transmembrane</keyword>
<feature type="transmembrane region" description="Helical" evidence="5">
    <location>
        <begin position="266"/>
        <end position="287"/>
    </location>
</feature>
<dbReference type="Gene3D" id="1.20.120.1780">
    <property type="entry name" value="UbiA prenyltransferase"/>
    <property type="match status" value="1"/>
</dbReference>
<feature type="transmembrane region" description="Helical" evidence="5">
    <location>
        <begin position="209"/>
        <end position="230"/>
    </location>
</feature>
<reference evidence="6" key="1">
    <citation type="journal article" date="2015" name="Nature">
        <title>Complex archaea that bridge the gap between prokaryotes and eukaryotes.</title>
        <authorList>
            <person name="Spang A."/>
            <person name="Saw J.H."/>
            <person name="Jorgensen S.L."/>
            <person name="Zaremba-Niedzwiedzka K."/>
            <person name="Martijn J."/>
            <person name="Lind A.E."/>
            <person name="van Eijk R."/>
            <person name="Schleper C."/>
            <person name="Guy L."/>
            <person name="Ettema T.J."/>
        </authorList>
    </citation>
    <scope>NUCLEOTIDE SEQUENCE</scope>
</reference>
<comment type="caution">
    <text evidence="6">The sequence shown here is derived from an EMBL/GenBank/DDBJ whole genome shotgun (WGS) entry which is preliminary data.</text>
</comment>
<feature type="transmembrane region" description="Helical" evidence="5">
    <location>
        <begin position="236"/>
        <end position="254"/>
    </location>
</feature>
<proteinExistence type="predicted"/>
<feature type="transmembrane region" description="Helical" evidence="5">
    <location>
        <begin position="37"/>
        <end position="59"/>
    </location>
</feature>
<dbReference type="InterPro" id="IPR050475">
    <property type="entry name" value="Prenyltransferase_related"/>
</dbReference>
<feature type="transmembrane region" description="Helical" evidence="5">
    <location>
        <begin position="12"/>
        <end position="31"/>
    </location>
</feature>
<evidence type="ECO:0000256" key="1">
    <source>
        <dbReference type="ARBA" id="ARBA00004141"/>
    </source>
</evidence>
<feature type="transmembrane region" description="Helical" evidence="5">
    <location>
        <begin position="89"/>
        <end position="107"/>
    </location>
</feature>
<feature type="transmembrane region" description="Helical" evidence="5">
    <location>
        <begin position="113"/>
        <end position="131"/>
    </location>
</feature>
<evidence type="ECO:0000256" key="5">
    <source>
        <dbReference type="SAM" id="Phobius"/>
    </source>
</evidence>